<dbReference type="RefSeq" id="WP_073027485.1">
    <property type="nucleotide sequence ID" value="NZ_FQZS01000030.1"/>
</dbReference>
<reference evidence="3 4" key="1">
    <citation type="submission" date="2016-11" db="EMBL/GenBank/DDBJ databases">
        <authorList>
            <person name="Jaros S."/>
            <person name="Januszkiewicz K."/>
            <person name="Wedrychowicz H."/>
        </authorList>
    </citation>
    <scope>NUCLEOTIDE SEQUENCE [LARGE SCALE GENOMIC DNA]</scope>
    <source>
        <strain evidence="3 4">DSM 19022</strain>
    </source>
</reference>
<evidence type="ECO:0000313" key="3">
    <source>
        <dbReference type="EMBL" id="SHJ32350.1"/>
    </source>
</evidence>
<dbReference type="AlphaFoldDB" id="A0A1M6ID45"/>
<keyword evidence="4" id="KW-1185">Reference proteome</keyword>
<keyword evidence="1" id="KW-0677">Repeat</keyword>
<feature type="domain" description="SLH" evidence="2">
    <location>
        <begin position="18"/>
        <end position="80"/>
    </location>
</feature>
<evidence type="ECO:0000256" key="1">
    <source>
        <dbReference type="ARBA" id="ARBA00022737"/>
    </source>
</evidence>
<sequence>MKKIGLTIFIICCMMSLSFVYVGADIVEANYEEEAAILNSMGLLKGVNGGYQLDRAPSRLESAVMLIRLLGKEKEALEKNYPHPFTDVPEWAGAYVGYMYEKKLTTGVGSNRFGADNLTDYNVYITFVLRALGYDDKIGDFSWNNALEKAQEILLINDDEISKEKGFLRCHMVHISYNALKIKLKDTDETLLDKLIREGVIEKSEAKDVIPDELKKEKVKMTKLVFKDYNKGIHNIKIDISTLPEEFKAFSKIHVLGLDKPIDDMDAYFTLNSDIQKANRQRALIYNKQEGSYVTVYSGYTLITLFDETNNPIGYGGFADFVKEGEIEVEFKPYKEVYINLNKIEQGIEIDSKGNLIIDIDKIPAAIKSLNTLGLSSASEEEYKSEEKLISAVNSGRNNLLNLDGKSINILETKGSHLKKKYLLVCFYADEENWYYKSFLADDLDKKITDHHVLNRIKEAKKGLTIISPDQESLVVFVDKNKLPEVEFARIYGNSGIDGNGRFIAVYEMLNSKSKPESIDARGIRSSNNMDKVTNVVLLYDKDMNIIYYHIVTKEDVVESRKLFKDAHIEIEPINYKNRISSNDFTVTRLIEGFEDTGFSYDGGTTSTVTNDKGQLIELIIGPFLFEKDGVEYIIEPKLDFIKIKNIIFE</sequence>
<dbReference type="EMBL" id="FQZS01000030">
    <property type="protein sequence ID" value="SHJ32350.1"/>
    <property type="molecule type" value="Genomic_DNA"/>
</dbReference>
<evidence type="ECO:0000259" key="2">
    <source>
        <dbReference type="PROSITE" id="PS51272"/>
    </source>
</evidence>
<dbReference type="OrthoDB" id="1862659at2"/>
<dbReference type="InterPro" id="IPR001119">
    <property type="entry name" value="SLH_dom"/>
</dbReference>
<dbReference type="PROSITE" id="PS51272">
    <property type="entry name" value="SLH"/>
    <property type="match status" value="1"/>
</dbReference>
<accession>A0A1M6ID45</accession>
<proteinExistence type="predicted"/>
<organism evidence="3 4">
    <name type="scientific">Lutispora thermophila DSM 19022</name>
    <dbReference type="NCBI Taxonomy" id="1122184"/>
    <lineage>
        <taxon>Bacteria</taxon>
        <taxon>Bacillati</taxon>
        <taxon>Bacillota</taxon>
        <taxon>Clostridia</taxon>
        <taxon>Lutisporales</taxon>
        <taxon>Lutisporaceae</taxon>
        <taxon>Lutispora</taxon>
    </lineage>
</organism>
<name>A0A1M6ID45_9FIRM</name>
<dbReference type="Proteomes" id="UP000184442">
    <property type="component" value="Unassembled WGS sequence"/>
</dbReference>
<protein>
    <recommendedName>
        <fullName evidence="2">SLH domain-containing protein</fullName>
    </recommendedName>
</protein>
<dbReference type="STRING" id="1122184.SAMN02745176_03196"/>
<evidence type="ECO:0000313" key="4">
    <source>
        <dbReference type="Proteomes" id="UP000184442"/>
    </source>
</evidence>
<gene>
    <name evidence="3" type="ORF">SAMN02745176_03196</name>
</gene>